<evidence type="ECO:0000313" key="8">
    <source>
        <dbReference type="EMBL" id="AHC15428.1"/>
    </source>
</evidence>
<comment type="function">
    <text evidence="4">Catalyzes amidations at positions B, D, E, and G on adenosylcobyrinic A,C-diamide. NH(2) groups are provided by glutamine, and one molecule of ATP is hydrogenolyzed for each amidation.</text>
</comment>
<dbReference type="CDD" id="cd00609">
    <property type="entry name" value="AAT_like"/>
    <property type="match status" value="1"/>
</dbReference>
<organism evidence="8 9">
    <name type="scientific">Salinispira pacifica</name>
    <dbReference type="NCBI Taxonomy" id="1307761"/>
    <lineage>
        <taxon>Bacteria</taxon>
        <taxon>Pseudomonadati</taxon>
        <taxon>Spirochaetota</taxon>
        <taxon>Spirochaetia</taxon>
        <taxon>Spirochaetales</taxon>
        <taxon>Spirochaetaceae</taxon>
        <taxon>Salinispira</taxon>
    </lineage>
</organism>
<feature type="domain" description="CobQ/CobB/MinD/ParA nucleotide binding" evidence="6">
    <location>
        <begin position="396"/>
        <end position="624"/>
    </location>
</feature>
<dbReference type="InterPro" id="IPR015422">
    <property type="entry name" value="PyrdxlP-dep_Trfase_small"/>
</dbReference>
<dbReference type="PROSITE" id="PS00105">
    <property type="entry name" value="AA_TRANSFER_CLASS_1"/>
    <property type="match status" value="1"/>
</dbReference>
<evidence type="ECO:0000313" key="9">
    <source>
        <dbReference type="Proteomes" id="UP000018680"/>
    </source>
</evidence>
<dbReference type="eggNOG" id="COG0079">
    <property type="taxonomic scope" value="Bacteria"/>
</dbReference>
<comment type="pathway">
    <text evidence="1 4">Cofactor biosynthesis; adenosylcobalamin biosynthesis.</text>
</comment>
<dbReference type="InterPro" id="IPR004839">
    <property type="entry name" value="Aminotransferase_I/II_large"/>
</dbReference>
<evidence type="ECO:0000259" key="7">
    <source>
        <dbReference type="Pfam" id="PF07685"/>
    </source>
</evidence>
<dbReference type="NCBIfam" id="NF001989">
    <property type="entry name" value="PRK00784.1"/>
    <property type="match status" value="1"/>
</dbReference>
<dbReference type="InterPro" id="IPR027417">
    <property type="entry name" value="P-loop_NTPase"/>
</dbReference>
<comment type="similarity">
    <text evidence="4">Belongs to the CobB/CobQ family. CobQ subfamily.</text>
</comment>
<keyword evidence="9" id="KW-1185">Reference proteome</keyword>
<evidence type="ECO:0000256" key="1">
    <source>
        <dbReference type="ARBA" id="ARBA00004953"/>
    </source>
</evidence>
<dbReference type="PROSITE" id="PS51274">
    <property type="entry name" value="GATASE_COBBQ"/>
    <property type="match status" value="1"/>
</dbReference>
<dbReference type="GO" id="GO:0009236">
    <property type="term" value="P:cobalamin biosynthetic process"/>
    <property type="evidence" value="ECO:0007669"/>
    <property type="project" value="UniProtKB-UniRule"/>
</dbReference>
<dbReference type="PANTHER" id="PTHR21343">
    <property type="entry name" value="DETHIOBIOTIN SYNTHETASE"/>
    <property type="match status" value="1"/>
</dbReference>
<dbReference type="Gene3D" id="3.90.1150.10">
    <property type="entry name" value="Aspartate Aminotransferase, domain 1"/>
    <property type="match status" value="1"/>
</dbReference>
<evidence type="ECO:0000256" key="2">
    <source>
        <dbReference type="ARBA" id="ARBA00022573"/>
    </source>
</evidence>
<dbReference type="Pfam" id="PF01656">
    <property type="entry name" value="CbiA"/>
    <property type="match status" value="1"/>
</dbReference>
<dbReference type="AlphaFoldDB" id="V5WI07"/>
<feature type="active site" evidence="4">
    <location>
        <position position="838"/>
    </location>
</feature>
<sequence>MHGGNPEKVASELGIDPAGLYDVSACINPLGFPAWTRQLVSRNVSQLSRYPDPDYPDLKAAAAGAWSVDPGQISAGNGSSELLQAVLRARYHRGSSGELIIPVPAYIDYERYADALEIPTRFVNLPDKADFSPCDTEFISELSAVIRKAPGGSAVILANPVNPVGSCYRRRDILALVSLRMDVMIIIDEAYLEFVGEGVEDAAQVLPAPEQTPNLVRIKSLTKIYAVPGIRLGFCIAAAYFIRRVDRQLPSWNVGSLAAALGQRLLTDSGHREESRSFITGQRELLSAALGRAEGIRLIPSQANFLLFSVDQSDDEPPGDRFYSFMIKRGILLRRCDDYRNLGPHWFRLGISTKDVNRQVIHALGQWSASTASMKTCGPNHQVNGSEFAIRRVSAIMFQGTGSNAGKSLMTAAFLRCLKRRGIRCAPFKAQNMSLNSMVTLDGGEIGRAQALQARAAGIEPRVEMNPVLLKPNSETGSQVVVLGKPWRNFEASDYYNQKDRLRQTVFQAYDRLAGDYDFIVLEGAGSPGEVNLKRADIVNMAMARHACSPVVLVGDIDRGGVYASFIGHMEVMEEWERELTAGFLVNRFRGDESLLADAHEYLHESTGLPVLGIMPYVPDHRLPEEDGVDFDLRYRREVGASATAAARPADGQDVDGGNTTLRIAVIALRHISNSTDIDPLLAVNNLDLRLFVNGSELVDFDPHLIIIPGSKNVIADYRILESSGVSAAISRQALSGRTAILGICGGFQMLGNHIADPLGVETDPGETCTAMGLLPVSTILQEGKTTVRRRTRLSDGGAAIEGYEIHHGKSEYSDSLELFDDPGLGARQQSIWGTYLHGVLENRSFLNDLISSARALRPDDFPARSLLNSLARNEPDEPKGQPGPDAAVRSLEAALDRFSLIFEEHVDVDELISISGYRGDQS</sequence>
<dbReference type="InterPro" id="IPR029062">
    <property type="entry name" value="Class_I_gatase-like"/>
</dbReference>
<dbReference type="InterPro" id="IPR004838">
    <property type="entry name" value="NHTrfase_class1_PyrdxlP-BS"/>
</dbReference>
<feature type="active site" description="Nucleophile" evidence="4">
    <location>
        <position position="745"/>
    </location>
</feature>
<evidence type="ECO:0000259" key="5">
    <source>
        <dbReference type="Pfam" id="PF00155"/>
    </source>
</evidence>
<gene>
    <name evidence="4" type="primary">cobQ</name>
    <name evidence="8" type="ORF">L21SP2_2059</name>
</gene>
<dbReference type="PATRIC" id="fig|1307761.3.peg.2051"/>
<feature type="domain" description="Aminotransferase class I/classII large" evidence="5">
    <location>
        <begin position="43"/>
        <end position="364"/>
    </location>
</feature>
<dbReference type="eggNOG" id="COG1492">
    <property type="taxonomic scope" value="Bacteria"/>
</dbReference>
<dbReference type="RefSeq" id="WP_024268343.1">
    <property type="nucleotide sequence ID" value="NC_023035.1"/>
</dbReference>
<accession>V5WI07</accession>
<proteinExistence type="inferred from homology"/>
<dbReference type="SUPFAM" id="SSF52317">
    <property type="entry name" value="Class I glutamine amidotransferase-like"/>
    <property type="match status" value="1"/>
</dbReference>
<dbReference type="Gene3D" id="3.40.640.10">
    <property type="entry name" value="Type I PLP-dependent aspartate aminotransferase-like (Major domain)"/>
    <property type="match status" value="1"/>
</dbReference>
<dbReference type="InterPro" id="IPR015424">
    <property type="entry name" value="PyrdxlP-dep_Trfase"/>
</dbReference>
<dbReference type="Gene3D" id="3.40.50.300">
    <property type="entry name" value="P-loop containing nucleotide triphosphate hydrolases"/>
    <property type="match status" value="1"/>
</dbReference>
<dbReference type="SUPFAM" id="SSF52540">
    <property type="entry name" value="P-loop containing nucleoside triphosphate hydrolases"/>
    <property type="match status" value="1"/>
</dbReference>
<dbReference type="HOGENOM" id="CLU_013947_2_1_12"/>
<dbReference type="EMBL" id="CP006939">
    <property type="protein sequence ID" value="AHC15428.1"/>
    <property type="molecule type" value="Genomic_DNA"/>
</dbReference>
<dbReference type="KEGG" id="slr:L21SP2_2059"/>
<dbReference type="InterPro" id="IPR033949">
    <property type="entry name" value="CobQ_GATase1"/>
</dbReference>
<feature type="domain" description="CobB/CobQ-like glutamine amidotransferase" evidence="7">
    <location>
        <begin position="663"/>
        <end position="845"/>
    </location>
</feature>
<keyword evidence="3 4" id="KW-0315">Glutamine amidotransferase</keyword>
<dbReference type="UniPathway" id="UPA00148"/>
<dbReference type="OrthoDB" id="9808302at2"/>
<dbReference type="Pfam" id="PF07685">
    <property type="entry name" value="GATase_3"/>
    <property type="match status" value="1"/>
</dbReference>
<dbReference type="InterPro" id="IPR004459">
    <property type="entry name" value="CobQ_synth"/>
</dbReference>
<evidence type="ECO:0000256" key="4">
    <source>
        <dbReference type="HAMAP-Rule" id="MF_00028"/>
    </source>
</evidence>
<dbReference type="GO" id="GO:0003824">
    <property type="term" value="F:catalytic activity"/>
    <property type="evidence" value="ECO:0007669"/>
    <property type="project" value="InterPro"/>
</dbReference>
<dbReference type="Gene3D" id="3.40.50.880">
    <property type="match status" value="1"/>
</dbReference>
<dbReference type="HAMAP" id="MF_00028">
    <property type="entry name" value="CobQ"/>
    <property type="match status" value="1"/>
</dbReference>
<dbReference type="InterPro" id="IPR011698">
    <property type="entry name" value="GATase_3"/>
</dbReference>
<dbReference type="CDD" id="cd01750">
    <property type="entry name" value="GATase1_CobQ"/>
    <property type="match status" value="1"/>
</dbReference>
<keyword evidence="2 4" id="KW-0169">Cobalamin biosynthesis</keyword>
<evidence type="ECO:0000259" key="6">
    <source>
        <dbReference type="Pfam" id="PF01656"/>
    </source>
</evidence>
<dbReference type="NCBIfam" id="TIGR00313">
    <property type="entry name" value="cobQ"/>
    <property type="match status" value="1"/>
</dbReference>
<evidence type="ECO:0000256" key="3">
    <source>
        <dbReference type="ARBA" id="ARBA00022962"/>
    </source>
</evidence>
<name>V5WI07_9SPIO</name>
<dbReference type="Proteomes" id="UP000018680">
    <property type="component" value="Chromosome"/>
</dbReference>
<dbReference type="STRING" id="1307761.L21SP2_2059"/>
<dbReference type="InterPro" id="IPR015421">
    <property type="entry name" value="PyrdxlP-dep_Trfase_major"/>
</dbReference>
<dbReference type="PANTHER" id="PTHR21343:SF1">
    <property type="entry name" value="COBYRIC ACID SYNTHASE"/>
    <property type="match status" value="1"/>
</dbReference>
<reference evidence="8 9" key="1">
    <citation type="journal article" date="2015" name="Stand. Genomic Sci.">
        <title>Complete genome sequence and description of Salinispira pacifica gen. nov., sp. nov., a novel spirochaete isolated form a hypersaline microbial mat.</title>
        <authorList>
            <person name="Ben Hania W."/>
            <person name="Joseph M."/>
            <person name="Schumann P."/>
            <person name="Bunk B."/>
            <person name="Fiebig A."/>
            <person name="Sproer C."/>
            <person name="Klenk H.P."/>
            <person name="Fardeau M.L."/>
            <person name="Spring S."/>
        </authorList>
    </citation>
    <scope>NUCLEOTIDE SEQUENCE [LARGE SCALE GENOMIC DNA]</scope>
    <source>
        <strain evidence="8 9">L21-RPul-D2</strain>
    </source>
</reference>
<dbReference type="SUPFAM" id="SSF53383">
    <property type="entry name" value="PLP-dependent transferases"/>
    <property type="match status" value="1"/>
</dbReference>
<dbReference type="InterPro" id="IPR002586">
    <property type="entry name" value="CobQ/CobB/MinD/ParA_Nub-bd_dom"/>
</dbReference>
<protein>
    <recommendedName>
        <fullName evidence="4">Cobyric acid synthase</fullName>
    </recommendedName>
</protein>
<dbReference type="Pfam" id="PF00155">
    <property type="entry name" value="Aminotran_1_2"/>
    <property type="match status" value="1"/>
</dbReference>
<dbReference type="GO" id="GO:0015420">
    <property type="term" value="F:ABC-type vitamin B12 transporter activity"/>
    <property type="evidence" value="ECO:0007669"/>
    <property type="project" value="UniProtKB-UniRule"/>
</dbReference>
<dbReference type="GO" id="GO:0030170">
    <property type="term" value="F:pyridoxal phosphate binding"/>
    <property type="evidence" value="ECO:0007669"/>
    <property type="project" value="InterPro"/>
</dbReference>